<dbReference type="InParanoid" id="A0A0G4FFY4"/>
<name>A0A0G4FFY4_VITBC</name>
<feature type="region of interest" description="Disordered" evidence="4">
    <location>
        <begin position="957"/>
        <end position="985"/>
    </location>
</feature>
<evidence type="ECO:0000256" key="4">
    <source>
        <dbReference type="SAM" id="MobiDB-lite"/>
    </source>
</evidence>
<comment type="similarity">
    <text evidence="1">Belongs to the bacterial ribosomal protein bS1 family.</text>
</comment>
<feature type="region of interest" description="Disordered" evidence="4">
    <location>
        <begin position="38"/>
        <end position="59"/>
    </location>
</feature>
<feature type="region of interest" description="Disordered" evidence="4">
    <location>
        <begin position="522"/>
        <end position="541"/>
    </location>
</feature>
<dbReference type="InterPro" id="IPR012340">
    <property type="entry name" value="NA-bd_OB-fold"/>
</dbReference>
<dbReference type="OrthoDB" id="331005at2759"/>
<feature type="signal peptide" evidence="5">
    <location>
        <begin position="1"/>
        <end position="27"/>
    </location>
</feature>
<dbReference type="Gene3D" id="2.40.50.140">
    <property type="entry name" value="Nucleic acid-binding proteins"/>
    <property type="match status" value="2"/>
</dbReference>
<organism evidence="7 8">
    <name type="scientific">Vitrella brassicaformis (strain CCMP3155)</name>
    <dbReference type="NCBI Taxonomy" id="1169540"/>
    <lineage>
        <taxon>Eukaryota</taxon>
        <taxon>Sar</taxon>
        <taxon>Alveolata</taxon>
        <taxon>Colpodellida</taxon>
        <taxon>Vitrellaceae</taxon>
        <taxon>Vitrella</taxon>
    </lineage>
</organism>
<dbReference type="GO" id="GO:0003735">
    <property type="term" value="F:structural constituent of ribosome"/>
    <property type="evidence" value="ECO:0007669"/>
    <property type="project" value="TreeGrafter"/>
</dbReference>
<dbReference type="SMART" id="SM00316">
    <property type="entry name" value="S1"/>
    <property type="match status" value="3"/>
</dbReference>
<evidence type="ECO:0000259" key="6">
    <source>
        <dbReference type="PROSITE" id="PS50126"/>
    </source>
</evidence>
<keyword evidence="8" id="KW-1185">Reference proteome</keyword>
<feature type="chain" id="PRO_5005189033" description="S1 motif domain-containing protein" evidence="5">
    <location>
        <begin position="28"/>
        <end position="1064"/>
    </location>
</feature>
<dbReference type="Proteomes" id="UP000041254">
    <property type="component" value="Unassembled WGS sequence"/>
</dbReference>
<dbReference type="EMBL" id="CDMY01000432">
    <property type="protein sequence ID" value="CEM12083.1"/>
    <property type="molecule type" value="Genomic_DNA"/>
</dbReference>
<keyword evidence="2" id="KW-0689">Ribosomal protein</keyword>
<reference evidence="7 8" key="1">
    <citation type="submission" date="2014-11" db="EMBL/GenBank/DDBJ databases">
        <authorList>
            <person name="Zhu J."/>
            <person name="Qi W."/>
            <person name="Song R."/>
        </authorList>
    </citation>
    <scope>NUCLEOTIDE SEQUENCE [LARGE SCALE GENOMIC DNA]</scope>
</reference>
<evidence type="ECO:0000256" key="2">
    <source>
        <dbReference type="ARBA" id="ARBA00022980"/>
    </source>
</evidence>
<dbReference type="PANTHER" id="PTHR10724">
    <property type="entry name" value="30S RIBOSOMAL PROTEIN S1"/>
    <property type="match status" value="1"/>
</dbReference>
<protein>
    <recommendedName>
        <fullName evidence="6">S1 motif domain-containing protein</fullName>
    </recommendedName>
</protein>
<feature type="domain" description="S1 motif" evidence="6">
    <location>
        <begin position="662"/>
        <end position="731"/>
    </location>
</feature>
<dbReference type="SUPFAM" id="SSF50249">
    <property type="entry name" value="Nucleic acid-binding proteins"/>
    <property type="match status" value="3"/>
</dbReference>
<feature type="domain" description="S1 motif" evidence="6">
    <location>
        <begin position="830"/>
        <end position="896"/>
    </location>
</feature>
<dbReference type="Pfam" id="PF00575">
    <property type="entry name" value="S1"/>
    <property type="match status" value="1"/>
</dbReference>
<keyword evidence="3" id="KW-0687">Ribonucleoprotein</keyword>
<dbReference type="AlphaFoldDB" id="A0A0G4FFY4"/>
<accession>A0A0G4FFY4</accession>
<dbReference type="PANTHER" id="PTHR10724:SF7">
    <property type="entry name" value="SMALL RIBOSOMAL SUBUNIT PROTEIN BS1C"/>
    <property type="match status" value="1"/>
</dbReference>
<sequence length="1064" mass="120274">MWPPAAMPAISLPLFPLLSCVATMVSSFQLPAFPNAPTPTRLQRLTRRPPTPTHTLTPTHVSTLGASAVASPPPVDIDTAEEEAISEIEVDELEKLWKDLQRLSRPQKGDRPRRQRTKALSREILKDFGRAGPKALHLRRQAEDEITETTSESEMELIVAKLRDALPTEDKWLADEPLMPTKYREMLESMEQHDSVLSVVREAEGKIQATIDQSGKTLHDMPFEVVRDICQVKMARIMLEEDYVDFMDGLRTQQPDEWRQLCTANKALLAEGHNQKLREMKQYFGALTRDPNVPAEQRQDAANKLAGLQKYYTELDENTFDLEAHIRGDWLVEMRDRLAVERELYEDPKRAQLDYSWMKVEPKPQEGIHEFIAAINTTQAMLDATTKIVKSKELDWEDHPDQRTDFLAAAKDPFIRQDLLFDYPVPEDMGDYRSTDYILNKLRTLGGRKRVEEMDEAEREELITTEMREAGMNVDILSENRTIAKTEEEIDANLKAMLAEEEAIRMLRNMGHQVVQGADGNVEVVPRPDKRPSNEYLSEDYKDDPDVQRARGELLIDWFDGVTPSTSKPGEPMDPAEVLTPGYFAGFGMPSLADMDTGESGDMFRKELNVPRVDRRLRSSKSAEGLKPDEVNAGFTYDEFDEAYMKEFDRYVGFSKRPLRPGMFVQGEIVKVTDRQAFVDVGMQQLATLPRSDVVMDPTDKTRLKQILKPGQKIEAEIKIIDDKSLVLTMANLQYFNAWEKLVEIQANDLTIDAMVLAVPNTAGVQVSVLGVQAWLPSSQMCPPGVEPTEEMIGKQLRVKVLDLDIANDRLVVSQKRAEVEEQLKNLSRGDLIEGVVESIQPFGAFIAFGCTNALLHVSQISYQRVDEVPLPIGTKVKAMVIDYDKVTGRVSLSTKVLEKEPGQMLRNYTEVFEEAEETARLYHDRMVAEQKAREEAARELIASLGLNESILNVDFNEGAPSFGEQPAAPPPPPTQEGQSTEGAAPTRATIEDYSPESGRWCAQRGSDWVEMDEEQDAMIKDLYDKGESRFREDDDEWEVDWGKLVCTRLSDGGSFRIKPPTSS</sequence>
<dbReference type="InterPro" id="IPR003029">
    <property type="entry name" value="S1_domain"/>
</dbReference>
<dbReference type="GO" id="GO:0006412">
    <property type="term" value="P:translation"/>
    <property type="evidence" value="ECO:0007669"/>
    <property type="project" value="TreeGrafter"/>
</dbReference>
<dbReference type="InterPro" id="IPR050437">
    <property type="entry name" value="Ribos_protein_bS1-like"/>
</dbReference>
<feature type="domain" description="S1 motif" evidence="6">
    <location>
        <begin position="749"/>
        <end position="816"/>
    </location>
</feature>
<proteinExistence type="inferred from homology"/>
<evidence type="ECO:0000256" key="3">
    <source>
        <dbReference type="ARBA" id="ARBA00023274"/>
    </source>
</evidence>
<dbReference type="PROSITE" id="PS50126">
    <property type="entry name" value="S1"/>
    <property type="match status" value="3"/>
</dbReference>
<dbReference type="VEuPathDB" id="CryptoDB:Vbra_9165"/>
<evidence type="ECO:0000313" key="7">
    <source>
        <dbReference type="EMBL" id="CEM12083.1"/>
    </source>
</evidence>
<keyword evidence="5" id="KW-0732">Signal</keyword>
<dbReference type="STRING" id="1169540.A0A0G4FFY4"/>
<evidence type="ECO:0000256" key="1">
    <source>
        <dbReference type="ARBA" id="ARBA00006767"/>
    </source>
</evidence>
<gene>
    <name evidence="7" type="ORF">Vbra_9165</name>
</gene>
<dbReference type="CDD" id="cd04465">
    <property type="entry name" value="S1_RPS1_repeat_ec2_hs2"/>
    <property type="match status" value="1"/>
</dbReference>
<evidence type="ECO:0000256" key="5">
    <source>
        <dbReference type="SAM" id="SignalP"/>
    </source>
</evidence>
<evidence type="ECO:0000313" key="8">
    <source>
        <dbReference type="Proteomes" id="UP000041254"/>
    </source>
</evidence>
<dbReference type="GO" id="GO:0003729">
    <property type="term" value="F:mRNA binding"/>
    <property type="evidence" value="ECO:0007669"/>
    <property type="project" value="TreeGrafter"/>
</dbReference>